<accession>A0AAD1Y9L7</accession>
<name>A0AAD1Y9L7_EUPCR</name>
<sequence length="88" mass="10326">MFNNNCLPFEEFPCEEIDHYFSLLADEDPISLDWSGENQMNLFEEIDLSTELLFTLEREKSYVSRSQSYNTRIITEVINVDQIIITAP</sequence>
<reference evidence="1" key="1">
    <citation type="submission" date="2023-07" db="EMBL/GenBank/DDBJ databases">
        <authorList>
            <consortium name="AG Swart"/>
            <person name="Singh M."/>
            <person name="Singh A."/>
            <person name="Seah K."/>
            <person name="Emmerich C."/>
        </authorList>
    </citation>
    <scope>NUCLEOTIDE SEQUENCE</scope>
    <source>
        <strain evidence="1">DP1</strain>
    </source>
</reference>
<comment type="caution">
    <text evidence="1">The sequence shown here is derived from an EMBL/GenBank/DDBJ whole genome shotgun (WGS) entry which is preliminary data.</text>
</comment>
<evidence type="ECO:0000313" key="2">
    <source>
        <dbReference type="Proteomes" id="UP001295684"/>
    </source>
</evidence>
<dbReference type="AlphaFoldDB" id="A0AAD1Y9L7"/>
<dbReference type="EMBL" id="CAMPGE010029652">
    <property type="protein sequence ID" value="CAI2387132.1"/>
    <property type="molecule type" value="Genomic_DNA"/>
</dbReference>
<keyword evidence="2" id="KW-1185">Reference proteome</keyword>
<proteinExistence type="predicted"/>
<protein>
    <submittedName>
        <fullName evidence="1">Uncharacterized protein</fullName>
    </submittedName>
</protein>
<gene>
    <name evidence="1" type="ORF">ECRASSUSDP1_LOCUS28760</name>
</gene>
<evidence type="ECO:0000313" key="1">
    <source>
        <dbReference type="EMBL" id="CAI2387132.1"/>
    </source>
</evidence>
<dbReference type="Proteomes" id="UP001295684">
    <property type="component" value="Unassembled WGS sequence"/>
</dbReference>
<organism evidence="1 2">
    <name type="scientific">Euplotes crassus</name>
    <dbReference type="NCBI Taxonomy" id="5936"/>
    <lineage>
        <taxon>Eukaryota</taxon>
        <taxon>Sar</taxon>
        <taxon>Alveolata</taxon>
        <taxon>Ciliophora</taxon>
        <taxon>Intramacronucleata</taxon>
        <taxon>Spirotrichea</taxon>
        <taxon>Hypotrichia</taxon>
        <taxon>Euplotida</taxon>
        <taxon>Euplotidae</taxon>
        <taxon>Moneuplotes</taxon>
    </lineage>
</organism>